<protein>
    <recommendedName>
        <fullName evidence="6">LPXTG-domain-containing protein</fullName>
    </recommendedName>
</protein>
<proteinExistence type="predicted"/>
<dbReference type="OrthoDB" id="5239590at2759"/>
<dbReference type="EMBL" id="LFRF01000003">
    <property type="protein sequence ID" value="KND93858.1"/>
    <property type="molecule type" value="Genomic_DNA"/>
</dbReference>
<feature type="region of interest" description="Disordered" evidence="1">
    <location>
        <begin position="343"/>
        <end position="409"/>
    </location>
</feature>
<gene>
    <name evidence="4" type="ORF">TOPH_01832</name>
</gene>
<keyword evidence="2" id="KW-0472">Membrane</keyword>
<keyword evidence="2" id="KW-1133">Transmembrane helix</keyword>
<evidence type="ECO:0000313" key="5">
    <source>
        <dbReference type="Proteomes" id="UP000036947"/>
    </source>
</evidence>
<evidence type="ECO:0000313" key="4">
    <source>
        <dbReference type="EMBL" id="KND93858.1"/>
    </source>
</evidence>
<evidence type="ECO:0000256" key="2">
    <source>
        <dbReference type="SAM" id="Phobius"/>
    </source>
</evidence>
<accession>A0A0L0NII8</accession>
<feature type="signal peptide" evidence="3">
    <location>
        <begin position="1"/>
        <end position="20"/>
    </location>
</feature>
<evidence type="ECO:0000256" key="3">
    <source>
        <dbReference type="SAM" id="SignalP"/>
    </source>
</evidence>
<keyword evidence="3" id="KW-0732">Signal</keyword>
<keyword evidence="2" id="KW-0812">Transmembrane</keyword>
<reference evidence="4 5" key="1">
    <citation type="journal article" date="2015" name="BMC Genomics">
        <title>The genome of the truffle-parasite Tolypocladium ophioglossoides and the evolution of antifungal peptaibiotics.</title>
        <authorList>
            <person name="Quandt C.A."/>
            <person name="Bushley K.E."/>
            <person name="Spatafora J.W."/>
        </authorList>
    </citation>
    <scope>NUCLEOTIDE SEQUENCE [LARGE SCALE GENOMIC DNA]</scope>
    <source>
        <strain evidence="4 5">CBS 100239</strain>
    </source>
</reference>
<evidence type="ECO:0000256" key="1">
    <source>
        <dbReference type="SAM" id="MobiDB-lite"/>
    </source>
</evidence>
<name>A0A0L0NII8_TOLOC</name>
<feature type="transmembrane region" description="Helical" evidence="2">
    <location>
        <begin position="230"/>
        <end position="253"/>
    </location>
</feature>
<organism evidence="4 5">
    <name type="scientific">Tolypocladium ophioglossoides (strain CBS 100239)</name>
    <name type="common">Snaketongue truffleclub</name>
    <name type="synonym">Elaphocordyceps ophioglossoides</name>
    <dbReference type="NCBI Taxonomy" id="1163406"/>
    <lineage>
        <taxon>Eukaryota</taxon>
        <taxon>Fungi</taxon>
        <taxon>Dikarya</taxon>
        <taxon>Ascomycota</taxon>
        <taxon>Pezizomycotina</taxon>
        <taxon>Sordariomycetes</taxon>
        <taxon>Hypocreomycetidae</taxon>
        <taxon>Hypocreales</taxon>
        <taxon>Ophiocordycipitaceae</taxon>
        <taxon>Tolypocladium</taxon>
    </lineage>
</organism>
<comment type="caution">
    <text evidence="4">The sequence shown here is derived from an EMBL/GenBank/DDBJ whole genome shotgun (WGS) entry which is preliminary data.</text>
</comment>
<feature type="chain" id="PRO_5005545117" description="LPXTG-domain-containing protein" evidence="3">
    <location>
        <begin position="21"/>
        <end position="448"/>
    </location>
</feature>
<evidence type="ECO:0008006" key="6">
    <source>
        <dbReference type="Google" id="ProtNLM"/>
    </source>
</evidence>
<dbReference type="STRING" id="1163406.A0A0L0NII8"/>
<dbReference type="AlphaFoldDB" id="A0A0L0NII8"/>
<keyword evidence="5" id="KW-1185">Reference proteome</keyword>
<feature type="compositionally biased region" description="Low complexity" evidence="1">
    <location>
        <begin position="365"/>
        <end position="400"/>
    </location>
</feature>
<dbReference type="Proteomes" id="UP000036947">
    <property type="component" value="Unassembled WGS sequence"/>
</dbReference>
<sequence length="448" mass="46586">MAVRAALLLTLAALSASTSALQVTPNSPCAALCIDPSDPNSSSTRGGDIVCEDAPLRSTPRGQKFQRCLGCLQGSAFAQGGESDQAWFLYNLRYAFDYCVLGYPNATGVGSNPCMTSEACGRLGGALEHGIKDPSGAEQFAYCAVDGGVVLGSYNDGCLQCVQADGSHAYLSNFLIALEAGCKQKPAPGLLLGLNATVFSNTTIQITQPSSSPAGSGSSSSPSTPLSTPAIAAIAIGGLVALALAAACVFVQLRKRRNRAARASALLFRCKTPRTGTFVTQRGEDRDNEYDEGRFFDEKTPDVDHAAASPGGSATTGLWNAQSGTSGLGIRENKPASIVTTLSAPAPAHTSPRWVPADDYTTPMSTTSTRSTAALLSRSPYIPSSSPGMMSSPLSTGSPPVTNQSRFRPDGQEVGLARELVRQQRWNSAGAPVQIATIQTSFAPPPKR</sequence>